<accession>A0ABY0G3Q3</accession>
<name>A0ABY0G3Q3_9PLEO</name>
<evidence type="ECO:0000313" key="1">
    <source>
        <dbReference type="EMBL" id="RYN94624.1"/>
    </source>
</evidence>
<gene>
    <name evidence="1" type="ORF">AA0119_g8933</name>
</gene>
<dbReference type="EMBL" id="PDXF01000044">
    <property type="protein sequence ID" value="RYN94624.1"/>
    <property type="molecule type" value="Genomic_DNA"/>
</dbReference>
<organism evidence="1 2">
    <name type="scientific">Alternaria tenuissima</name>
    <dbReference type="NCBI Taxonomy" id="119927"/>
    <lineage>
        <taxon>Eukaryota</taxon>
        <taxon>Fungi</taxon>
        <taxon>Dikarya</taxon>
        <taxon>Ascomycota</taxon>
        <taxon>Pezizomycotina</taxon>
        <taxon>Dothideomycetes</taxon>
        <taxon>Pleosporomycetidae</taxon>
        <taxon>Pleosporales</taxon>
        <taxon>Pleosporineae</taxon>
        <taxon>Pleosporaceae</taxon>
        <taxon>Alternaria</taxon>
        <taxon>Alternaria sect. Alternaria</taxon>
        <taxon>Alternaria alternata complex</taxon>
    </lineage>
</organism>
<keyword evidence="2" id="KW-1185">Reference proteome</keyword>
<reference evidence="2" key="1">
    <citation type="journal article" date="2019" name="bioRxiv">
        <title>Genomics, evolutionary history and diagnostics of the Alternaria alternata species group including apple and Asian pear pathotypes.</title>
        <authorList>
            <person name="Armitage A.D."/>
            <person name="Cockerton H.M."/>
            <person name="Sreenivasaprasad S."/>
            <person name="Woodhall J.W."/>
            <person name="Lane C.R."/>
            <person name="Harrison R.J."/>
            <person name="Clarkson J.P."/>
        </authorList>
    </citation>
    <scope>NUCLEOTIDE SEQUENCE [LARGE SCALE GENOMIC DNA]</scope>
    <source>
        <strain evidence="2">FERA 635</strain>
    </source>
</reference>
<dbReference type="Proteomes" id="UP000293195">
    <property type="component" value="Unassembled WGS sequence"/>
</dbReference>
<proteinExistence type="predicted"/>
<evidence type="ECO:0000313" key="2">
    <source>
        <dbReference type="Proteomes" id="UP000293195"/>
    </source>
</evidence>
<comment type="caution">
    <text evidence="1">The sequence shown here is derived from an EMBL/GenBank/DDBJ whole genome shotgun (WGS) entry which is preliminary data.</text>
</comment>
<sequence length="39" mass="4353">MPSTTPVAATVVICKTLQRYKKSVQTQQELAFDDEPATR</sequence>
<protein>
    <submittedName>
        <fullName evidence="1">Uncharacterized protein</fullName>
    </submittedName>
</protein>